<dbReference type="Proteomes" id="UP000570361">
    <property type="component" value="Unassembled WGS sequence"/>
</dbReference>
<evidence type="ECO:0000313" key="2">
    <source>
        <dbReference type="EMBL" id="MBB3109628.1"/>
    </source>
</evidence>
<protein>
    <submittedName>
        <fullName evidence="2">Uncharacterized protein</fullName>
    </submittedName>
</protein>
<evidence type="ECO:0000313" key="3">
    <source>
        <dbReference type="Proteomes" id="UP000570361"/>
    </source>
</evidence>
<accession>A0A7W5AVT8</accession>
<feature type="transmembrane region" description="Helical" evidence="1">
    <location>
        <begin position="6"/>
        <end position="24"/>
    </location>
</feature>
<proteinExistence type="predicted"/>
<comment type="caution">
    <text evidence="2">The sequence shown here is derived from an EMBL/GenBank/DDBJ whole genome shotgun (WGS) entry which is preliminary data.</text>
</comment>
<keyword evidence="1" id="KW-1133">Transmembrane helix</keyword>
<keyword evidence="1" id="KW-0472">Membrane</keyword>
<gene>
    <name evidence="2" type="ORF">FHS18_001691</name>
</gene>
<organism evidence="2 3">
    <name type="scientific">Paenibacillus phyllosphaerae</name>
    <dbReference type="NCBI Taxonomy" id="274593"/>
    <lineage>
        <taxon>Bacteria</taxon>
        <taxon>Bacillati</taxon>
        <taxon>Bacillota</taxon>
        <taxon>Bacilli</taxon>
        <taxon>Bacillales</taxon>
        <taxon>Paenibacillaceae</taxon>
        <taxon>Paenibacillus</taxon>
    </lineage>
</organism>
<name>A0A7W5AVT8_9BACL</name>
<evidence type="ECO:0000256" key="1">
    <source>
        <dbReference type="SAM" id="Phobius"/>
    </source>
</evidence>
<dbReference type="EMBL" id="JACHXK010000003">
    <property type="protein sequence ID" value="MBB3109628.1"/>
    <property type="molecule type" value="Genomic_DNA"/>
</dbReference>
<reference evidence="2 3" key="1">
    <citation type="submission" date="2020-08" db="EMBL/GenBank/DDBJ databases">
        <title>Genomic Encyclopedia of Type Strains, Phase III (KMG-III): the genomes of soil and plant-associated and newly described type strains.</title>
        <authorList>
            <person name="Whitman W."/>
        </authorList>
    </citation>
    <scope>NUCLEOTIDE SEQUENCE [LARGE SCALE GENOMIC DNA]</scope>
    <source>
        <strain evidence="2 3">CECT 5862</strain>
    </source>
</reference>
<sequence length="65" mass="7215">MGFILVSILAIGICLAVLVLYYFVLPSKDFISTSAVPNSYVIQSSNRMDIQHNIMNAPHFQAHTC</sequence>
<keyword evidence="3" id="KW-1185">Reference proteome</keyword>
<keyword evidence="1" id="KW-0812">Transmembrane</keyword>
<dbReference type="AlphaFoldDB" id="A0A7W5AVT8"/>